<organism evidence="1 2">
    <name type="scientific">Sphaeroforma arctica JP610</name>
    <dbReference type="NCBI Taxonomy" id="667725"/>
    <lineage>
        <taxon>Eukaryota</taxon>
        <taxon>Ichthyosporea</taxon>
        <taxon>Ichthyophonida</taxon>
        <taxon>Sphaeroforma</taxon>
    </lineage>
</organism>
<evidence type="ECO:0000313" key="1">
    <source>
        <dbReference type="EMBL" id="KNC82390.1"/>
    </source>
</evidence>
<accession>A0A0L0FZZ4</accession>
<dbReference type="RefSeq" id="XP_014156292.1">
    <property type="nucleotide sequence ID" value="XM_014300817.1"/>
</dbReference>
<keyword evidence="2" id="KW-1185">Reference proteome</keyword>
<proteinExistence type="predicted"/>
<dbReference type="Proteomes" id="UP000054560">
    <property type="component" value="Unassembled WGS sequence"/>
</dbReference>
<protein>
    <submittedName>
        <fullName evidence="1">Uncharacterized protein</fullName>
    </submittedName>
</protein>
<dbReference type="AlphaFoldDB" id="A0A0L0FZZ4"/>
<name>A0A0L0FZZ4_9EUKA</name>
<dbReference type="EMBL" id="KQ241931">
    <property type="protein sequence ID" value="KNC82390.1"/>
    <property type="molecule type" value="Genomic_DNA"/>
</dbReference>
<evidence type="ECO:0000313" key="2">
    <source>
        <dbReference type="Proteomes" id="UP000054560"/>
    </source>
</evidence>
<gene>
    <name evidence="1" type="ORF">SARC_05317</name>
</gene>
<reference evidence="1 2" key="1">
    <citation type="submission" date="2011-02" db="EMBL/GenBank/DDBJ databases">
        <title>The Genome Sequence of Sphaeroforma arctica JP610.</title>
        <authorList>
            <consortium name="The Broad Institute Genome Sequencing Platform"/>
            <person name="Russ C."/>
            <person name="Cuomo C."/>
            <person name="Young S.K."/>
            <person name="Zeng Q."/>
            <person name="Gargeya S."/>
            <person name="Alvarado L."/>
            <person name="Berlin A."/>
            <person name="Chapman S.B."/>
            <person name="Chen Z."/>
            <person name="Freedman E."/>
            <person name="Gellesch M."/>
            <person name="Goldberg J."/>
            <person name="Griggs A."/>
            <person name="Gujja S."/>
            <person name="Heilman E."/>
            <person name="Heiman D."/>
            <person name="Howarth C."/>
            <person name="Mehta T."/>
            <person name="Neiman D."/>
            <person name="Pearson M."/>
            <person name="Roberts A."/>
            <person name="Saif S."/>
            <person name="Shea T."/>
            <person name="Shenoy N."/>
            <person name="Sisk P."/>
            <person name="Stolte C."/>
            <person name="Sykes S."/>
            <person name="White J."/>
            <person name="Yandava C."/>
            <person name="Burger G."/>
            <person name="Gray M.W."/>
            <person name="Holland P.W.H."/>
            <person name="King N."/>
            <person name="Lang F.B.F."/>
            <person name="Roger A.J."/>
            <person name="Ruiz-Trillo I."/>
            <person name="Haas B."/>
            <person name="Nusbaum C."/>
            <person name="Birren B."/>
        </authorList>
    </citation>
    <scope>NUCLEOTIDE SEQUENCE [LARGE SCALE GENOMIC DNA]</scope>
    <source>
        <strain evidence="1 2">JP610</strain>
    </source>
</reference>
<sequence length="94" mass="10449">MSRPTCPTKCRRDMYGMSFAQMSASFTNPAHLRPISHTLSSSLTIITNMSYLGMAYDFTEDEILEAICAIPPTRITSDCERVLDGPIPRPLPLP</sequence>
<dbReference type="GeneID" id="25905821"/>